<evidence type="ECO:0000313" key="1">
    <source>
        <dbReference type="EMBL" id="XBY26669.1"/>
    </source>
</evidence>
<protein>
    <submittedName>
        <fullName evidence="1">Uncharacterized protein</fullName>
    </submittedName>
</protein>
<dbReference type="EMBL" id="CP158490">
    <property type="protein sequence ID" value="XBY26669.1"/>
    <property type="molecule type" value="Genomic_DNA"/>
</dbReference>
<organism evidence="1">
    <name type="scientific">Pseudomonas sp. W17</name>
    <dbReference type="NCBI Taxonomy" id="3144407"/>
    <lineage>
        <taxon>Bacteria</taxon>
        <taxon>Pseudomonadati</taxon>
        <taxon>Pseudomonadota</taxon>
        <taxon>Gammaproteobacteria</taxon>
        <taxon>Pseudomonadales</taxon>
        <taxon>Pseudomonadaceae</taxon>
        <taxon>Pseudomonas</taxon>
    </lineage>
</organism>
<reference evidence="1" key="1">
    <citation type="submission" date="2024-06" db="EMBL/GenBank/DDBJ databases">
        <authorList>
            <person name="Wu L."/>
        </authorList>
    </citation>
    <scope>NUCLEOTIDE SEQUENCE</scope>
    <source>
        <strain evidence="1">W17</strain>
    </source>
</reference>
<dbReference type="AlphaFoldDB" id="A0AAU7X271"/>
<gene>
    <name evidence="1" type="ORF">ABCR88_12835</name>
</gene>
<sequence length="160" mass="18456">MIDSLEVQEFDYLEQALLEASVPFSEITRQYARYLLSLIDGGVLASISTPKLKVLIPYIEKSIQREPIESDGDLRRRLVLELWTVEQQHRKSDEDFANLIRCVLFCFATEECWIEEGTGDATPIYLYFLTLKKILPGTRKAFIRSFQGFIAANGKYTLHE</sequence>
<proteinExistence type="predicted"/>
<name>A0AAU7X271_9PSED</name>
<dbReference type="RefSeq" id="WP_325984822.1">
    <property type="nucleotide sequence ID" value="NZ_CP158490.1"/>
</dbReference>
<accession>A0AAU7X271</accession>